<evidence type="ECO:0000256" key="1">
    <source>
        <dbReference type="ARBA" id="ARBA00004141"/>
    </source>
</evidence>
<gene>
    <name evidence="8" type="ORF">EDC52_103303</name>
</gene>
<dbReference type="InterPro" id="IPR002549">
    <property type="entry name" value="AI-2E-like"/>
</dbReference>
<reference evidence="8 9" key="1">
    <citation type="submission" date="2019-03" db="EMBL/GenBank/DDBJ databases">
        <title>Genomic Encyclopedia of Type Strains, Phase IV (KMG-IV): sequencing the most valuable type-strain genomes for metagenomic binning, comparative biology and taxonomic classification.</title>
        <authorList>
            <person name="Goeker M."/>
        </authorList>
    </citation>
    <scope>NUCLEOTIDE SEQUENCE [LARGE SCALE GENOMIC DNA]</scope>
    <source>
        <strain evidence="8 9">DSM 19580</strain>
    </source>
</reference>
<dbReference type="EMBL" id="SMCR01000003">
    <property type="protein sequence ID" value="TCV98212.1"/>
    <property type="molecule type" value="Genomic_DNA"/>
</dbReference>
<sequence>MRLKGINEGFFVLLLLISSIAFILVLKAYFSAIFWAAILAVLFYPLKTTLRQKLSDRNGLSSFITVIVICLIVFIPLSLVTTSLAIESNELYNSIQQNQIPFPTLINNIVGHLPDNIQDIVTEHRLSDPVKLQQRIADLFMQGSQTLASSALLIGESTFSFTIGFVVMLYLLFFLLKDGSYLIKLILDAIPLSKHAKHHLFVKFAAVTKATVKGTAVVAIVQGALGGMAFYFVGVEGSILWGALMAFLSLIPAIGSAIIWAPVALYFIIAGPVWKGIALIVFFVVVVGVVDNILRPILVGKDTKMPDYLVLISTLGGMELFGINGFVIGPLIAALFIASWNLLSGRDHKGNIEEIDKDIITEARENEIMLAQQEAAEKEVLQQEIREKKEQKEQQEQEQKERKEQQEQQEQSDQPSRNA</sequence>
<feature type="transmembrane region" description="Helical" evidence="7">
    <location>
        <begin position="32"/>
        <end position="50"/>
    </location>
</feature>
<evidence type="ECO:0000256" key="3">
    <source>
        <dbReference type="ARBA" id="ARBA00022692"/>
    </source>
</evidence>
<comment type="subcellular location">
    <subcellularLocation>
        <location evidence="1">Membrane</location>
        <topology evidence="1">Multi-pass membrane protein</topology>
    </subcellularLocation>
</comment>
<accession>A0A4R3Z055</accession>
<evidence type="ECO:0000256" key="4">
    <source>
        <dbReference type="ARBA" id="ARBA00022989"/>
    </source>
</evidence>
<evidence type="ECO:0000256" key="6">
    <source>
        <dbReference type="SAM" id="MobiDB-lite"/>
    </source>
</evidence>
<name>A0A4R3Z055_9GAMM</name>
<evidence type="ECO:0000313" key="9">
    <source>
        <dbReference type="Proteomes" id="UP000295719"/>
    </source>
</evidence>
<dbReference type="Pfam" id="PF01594">
    <property type="entry name" value="AI-2E_transport"/>
    <property type="match status" value="1"/>
</dbReference>
<organism evidence="8 9">
    <name type="scientific">Biostraticola tofi</name>
    <dbReference type="NCBI Taxonomy" id="466109"/>
    <lineage>
        <taxon>Bacteria</taxon>
        <taxon>Pseudomonadati</taxon>
        <taxon>Pseudomonadota</taxon>
        <taxon>Gammaproteobacteria</taxon>
        <taxon>Enterobacterales</taxon>
        <taxon>Bruguierivoracaceae</taxon>
        <taxon>Biostraticola</taxon>
    </lineage>
</organism>
<feature type="transmembrane region" description="Helical" evidence="7">
    <location>
        <begin position="239"/>
        <end position="269"/>
    </location>
</feature>
<keyword evidence="9" id="KW-1185">Reference proteome</keyword>
<comment type="similarity">
    <text evidence="2">Belongs to the autoinducer-2 exporter (AI-2E) (TC 2.A.86) family.</text>
</comment>
<feature type="compositionally biased region" description="Basic and acidic residues" evidence="6">
    <location>
        <begin position="381"/>
        <end position="406"/>
    </location>
</feature>
<keyword evidence="3 7" id="KW-0812">Transmembrane</keyword>
<dbReference type="PANTHER" id="PTHR21716">
    <property type="entry name" value="TRANSMEMBRANE PROTEIN"/>
    <property type="match status" value="1"/>
</dbReference>
<evidence type="ECO:0000313" key="8">
    <source>
        <dbReference type="EMBL" id="TCV98212.1"/>
    </source>
</evidence>
<dbReference type="Proteomes" id="UP000295719">
    <property type="component" value="Unassembled WGS sequence"/>
</dbReference>
<protein>
    <submittedName>
        <fullName evidence="8">Putative PurR-regulated permease PerM</fullName>
    </submittedName>
</protein>
<dbReference type="GO" id="GO:0016020">
    <property type="term" value="C:membrane"/>
    <property type="evidence" value="ECO:0007669"/>
    <property type="project" value="UniProtKB-SubCell"/>
</dbReference>
<feature type="transmembrane region" description="Helical" evidence="7">
    <location>
        <begin position="276"/>
        <end position="298"/>
    </location>
</feature>
<feature type="transmembrane region" description="Helical" evidence="7">
    <location>
        <begin position="214"/>
        <end position="233"/>
    </location>
</feature>
<feature type="transmembrane region" description="Helical" evidence="7">
    <location>
        <begin position="62"/>
        <end position="86"/>
    </location>
</feature>
<comment type="caution">
    <text evidence="8">The sequence shown here is derived from an EMBL/GenBank/DDBJ whole genome shotgun (WGS) entry which is preliminary data.</text>
</comment>
<proteinExistence type="inferred from homology"/>
<evidence type="ECO:0000256" key="7">
    <source>
        <dbReference type="SAM" id="Phobius"/>
    </source>
</evidence>
<dbReference type="PANTHER" id="PTHR21716:SF4">
    <property type="entry name" value="TRANSMEMBRANE PROTEIN 245"/>
    <property type="match status" value="1"/>
</dbReference>
<dbReference type="OrthoDB" id="106838at2"/>
<feature type="transmembrane region" description="Helical" evidence="7">
    <location>
        <begin position="158"/>
        <end position="176"/>
    </location>
</feature>
<keyword evidence="5 7" id="KW-0472">Membrane</keyword>
<dbReference type="AlphaFoldDB" id="A0A4R3Z055"/>
<feature type="transmembrane region" description="Helical" evidence="7">
    <location>
        <begin position="318"/>
        <end position="343"/>
    </location>
</feature>
<dbReference type="RefSeq" id="WP_131865150.1">
    <property type="nucleotide sequence ID" value="NZ_SMCR01000003.1"/>
</dbReference>
<feature type="region of interest" description="Disordered" evidence="6">
    <location>
        <begin position="381"/>
        <end position="419"/>
    </location>
</feature>
<feature type="transmembrane region" description="Helical" evidence="7">
    <location>
        <begin position="9"/>
        <end position="26"/>
    </location>
</feature>
<keyword evidence="4 7" id="KW-1133">Transmembrane helix</keyword>
<evidence type="ECO:0000256" key="2">
    <source>
        <dbReference type="ARBA" id="ARBA00009773"/>
    </source>
</evidence>
<evidence type="ECO:0000256" key="5">
    <source>
        <dbReference type="ARBA" id="ARBA00023136"/>
    </source>
</evidence>